<keyword evidence="1" id="KW-0472">Membrane</keyword>
<evidence type="ECO:0000313" key="3">
    <source>
        <dbReference type="Proteomes" id="UP000186002"/>
    </source>
</evidence>
<accession>A0A1M7KDD6</accession>
<gene>
    <name evidence="2" type="ORF">SAMN05444272_2798</name>
</gene>
<evidence type="ECO:0000313" key="2">
    <source>
        <dbReference type="EMBL" id="SHM63248.1"/>
    </source>
</evidence>
<feature type="transmembrane region" description="Helical" evidence="1">
    <location>
        <begin position="48"/>
        <end position="68"/>
    </location>
</feature>
<name>A0A1M7KDD6_9HYPH</name>
<organism evidence="2 3">
    <name type="scientific">Roseibium suaedae</name>
    <dbReference type="NCBI Taxonomy" id="735517"/>
    <lineage>
        <taxon>Bacteria</taxon>
        <taxon>Pseudomonadati</taxon>
        <taxon>Pseudomonadota</taxon>
        <taxon>Alphaproteobacteria</taxon>
        <taxon>Hyphomicrobiales</taxon>
        <taxon>Stappiaceae</taxon>
        <taxon>Roseibium</taxon>
    </lineage>
</organism>
<dbReference type="AlphaFoldDB" id="A0A1M7KDD6"/>
<proteinExistence type="predicted"/>
<keyword evidence="1" id="KW-0812">Transmembrane</keyword>
<sequence>MNIWNLISETLVIPAIAIAIVGKLTSYWNRRTGPSDNGESPGRFNKPFLAFTVFCLLIYYGYFLASWLSTAPDSGTAMVDVVPSRPSSTEVRKLLEK</sequence>
<protein>
    <submittedName>
        <fullName evidence="2">Uncharacterized protein</fullName>
    </submittedName>
</protein>
<feature type="transmembrane region" description="Helical" evidence="1">
    <location>
        <begin position="6"/>
        <end position="28"/>
    </location>
</feature>
<dbReference type="STRING" id="735517.SAMN05444272_2798"/>
<evidence type="ECO:0000256" key="1">
    <source>
        <dbReference type="SAM" id="Phobius"/>
    </source>
</evidence>
<dbReference type="Proteomes" id="UP000186002">
    <property type="component" value="Unassembled WGS sequence"/>
</dbReference>
<dbReference type="EMBL" id="FRBW01000003">
    <property type="protein sequence ID" value="SHM63248.1"/>
    <property type="molecule type" value="Genomic_DNA"/>
</dbReference>
<keyword evidence="3" id="KW-1185">Reference proteome</keyword>
<dbReference type="RefSeq" id="WP_139251140.1">
    <property type="nucleotide sequence ID" value="NZ_FRBW01000003.1"/>
</dbReference>
<reference evidence="2 3" key="1">
    <citation type="submission" date="2016-11" db="EMBL/GenBank/DDBJ databases">
        <authorList>
            <person name="Jaros S."/>
            <person name="Januszkiewicz K."/>
            <person name="Wedrychowicz H."/>
        </authorList>
    </citation>
    <scope>NUCLEOTIDE SEQUENCE [LARGE SCALE GENOMIC DNA]</scope>
    <source>
        <strain evidence="2 3">DSM 22153</strain>
    </source>
</reference>
<keyword evidence="1" id="KW-1133">Transmembrane helix</keyword>